<dbReference type="PANTHER" id="PTHR46560:SF11">
    <property type="entry name" value="GH09980P"/>
    <property type="match status" value="1"/>
</dbReference>
<feature type="region of interest" description="Disordered" evidence="1">
    <location>
        <begin position="232"/>
        <end position="259"/>
    </location>
</feature>
<dbReference type="Gene3D" id="2.60.40.4100">
    <property type="entry name" value="Zona pellucida, ZP-C domain"/>
    <property type="match status" value="1"/>
</dbReference>
<organism evidence="4 5">
    <name type="scientific">Priapulus caudatus</name>
    <name type="common">Priapulid worm</name>
    <dbReference type="NCBI Taxonomy" id="37621"/>
    <lineage>
        <taxon>Eukaryota</taxon>
        <taxon>Metazoa</taxon>
        <taxon>Ecdysozoa</taxon>
        <taxon>Scalidophora</taxon>
        <taxon>Priapulida</taxon>
        <taxon>Priapulimorpha</taxon>
        <taxon>Priapulimorphida</taxon>
        <taxon>Priapulidae</taxon>
        <taxon>Priapulus</taxon>
    </lineage>
</organism>
<keyword evidence="2" id="KW-0472">Membrane</keyword>
<dbReference type="Pfam" id="PF25301">
    <property type="entry name" value="CUT_C"/>
    <property type="match status" value="1"/>
</dbReference>
<keyword evidence="2" id="KW-0812">Transmembrane</keyword>
<dbReference type="PROSITE" id="PS51034">
    <property type="entry name" value="ZP_2"/>
    <property type="match status" value="1"/>
</dbReference>
<dbReference type="Proteomes" id="UP000695022">
    <property type="component" value="Unplaced"/>
</dbReference>
<proteinExistence type="predicted"/>
<dbReference type="InterPro" id="IPR001507">
    <property type="entry name" value="ZP_dom"/>
</dbReference>
<evidence type="ECO:0000256" key="1">
    <source>
        <dbReference type="SAM" id="MobiDB-lite"/>
    </source>
</evidence>
<evidence type="ECO:0000259" key="3">
    <source>
        <dbReference type="PROSITE" id="PS51034"/>
    </source>
</evidence>
<dbReference type="RefSeq" id="XP_014665428.1">
    <property type="nucleotide sequence ID" value="XM_014809942.1"/>
</dbReference>
<evidence type="ECO:0000256" key="2">
    <source>
        <dbReference type="SAM" id="Phobius"/>
    </source>
</evidence>
<keyword evidence="2" id="KW-1133">Transmembrane helix</keyword>
<dbReference type="InterPro" id="IPR057475">
    <property type="entry name" value="CUT_C"/>
</dbReference>
<reference evidence="5" key="1">
    <citation type="submission" date="2025-08" db="UniProtKB">
        <authorList>
            <consortium name="RefSeq"/>
        </authorList>
    </citation>
    <scope>IDENTIFICATION</scope>
</reference>
<accession>A0ABM1DZQ7</accession>
<evidence type="ECO:0000313" key="4">
    <source>
        <dbReference type="Proteomes" id="UP000695022"/>
    </source>
</evidence>
<protein>
    <submittedName>
        <fullName evidence="5">Protein dyf-7-like</fullName>
    </submittedName>
</protein>
<dbReference type="InterPro" id="IPR042235">
    <property type="entry name" value="ZP-C_dom"/>
</dbReference>
<gene>
    <name evidence="5" type="primary">LOC106807571</name>
</gene>
<feature type="domain" description="ZP" evidence="3">
    <location>
        <begin position="1"/>
        <end position="179"/>
    </location>
</feature>
<dbReference type="GeneID" id="106807571"/>
<sequence length="321" mass="35759">MNEAEWGLLGMMDSTYTVSCRIGGSSVQRFDYGFTVPMLTTAGSLVITSSPATCSMRVVTGQDPRARPTTLLFLGDIASLVFVLDDNRQYDMFVSDCRVSDGTSRDMLTLIDSDGCPAHRKLIGFTNYNTAMVRGQTYAYAHFKVFKFPDRDNVFVQCKCHVCLDSCNRPACETGAGIGNSKVFRKKRDMGVNDVIVDYDAGEPQIVSDKKNTTVDLYRQITIAIPNKQHIESSHLESSSETGRLPDLEPPIRANSPQRLRTCNSHSRILVIVVIALALLLLLFMTLTALFFHKSRHQTARQSDQMTTSSMYSNTKLVPIR</sequence>
<dbReference type="PANTHER" id="PTHR46560">
    <property type="entry name" value="CYPHER, ISOFORM B"/>
    <property type="match status" value="1"/>
</dbReference>
<feature type="transmembrane region" description="Helical" evidence="2">
    <location>
        <begin position="269"/>
        <end position="292"/>
    </location>
</feature>
<name>A0ABM1DZQ7_PRICU</name>
<keyword evidence="4" id="KW-1185">Reference proteome</keyword>
<evidence type="ECO:0000313" key="5">
    <source>
        <dbReference type="RefSeq" id="XP_014665428.1"/>
    </source>
</evidence>